<dbReference type="GO" id="GO:0004930">
    <property type="term" value="F:G protein-coupled receptor activity"/>
    <property type="evidence" value="ECO:0007669"/>
    <property type="project" value="UniProtKB-KW"/>
</dbReference>
<keyword evidence="5" id="KW-0552">Olfaction</keyword>
<dbReference type="InterPro" id="IPR052921">
    <property type="entry name" value="GPCR1_Superfamily_Member"/>
</dbReference>
<dbReference type="GO" id="GO:0004984">
    <property type="term" value="F:olfactory receptor activity"/>
    <property type="evidence" value="ECO:0007669"/>
    <property type="project" value="InterPro"/>
</dbReference>
<keyword evidence="7" id="KW-0297">G-protein coupled receptor</keyword>
<dbReference type="Pfam" id="PF13853">
    <property type="entry name" value="7tm_4"/>
    <property type="match status" value="1"/>
</dbReference>
<sequence length="319" mass="36277">MFFLGSQMDNLTFRYSVLLVEGLNFTPQSSHPAFIFLLIAYVVIMIFNIGIVIQIFAEKSLHEPMHILFCHLPLNDVIGATVVLPRILKNILTDPSARYITYMECVFQAFFSHLYGTSSHTILMIMAFDRYMAICNPLRYSSIMTNKMIVKLSAGAWGVSFVMVGILIALTARLSHCRSVIQHYFCDNASLFKLSCENVVINNVYGLTFTVVLFTFSIGCTVMTYLRIAIVCIKSKNKLRNSKAIKTCVTHLAVYLIMLISGFIIIVLHRFPEYTETRKLSSVMFHVIPPGLNPIIYGLQAKEIRHSIFKIFRNKVNTK</sequence>
<keyword evidence="11" id="KW-0325">Glycoprotein</keyword>
<keyword evidence="4 13" id="KW-0812">Transmembrane</keyword>
<proteinExistence type="predicted"/>
<evidence type="ECO:0000256" key="5">
    <source>
        <dbReference type="ARBA" id="ARBA00022725"/>
    </source>
</evidence>
<feature type="transmembrane region" description="Helical" evidence="13">
    <location>
        <begin position="247"/>
        <end position="268"/>
    </location>
</feature>
<dbReference type="GO" id="GO:0005549">
    <property type="term" value="F:odorant binding"/>
    <property type="evidence" value="ECO:0007669"/>
    <property type="project" value="TreeGrafter"/>
</dbReference>
<feature type="transmembrane region" description="Helical" evidence="13">
    <location>
        <begin position="108"/>
        <end position="128"/>
    </location>
</feature>
<gene>
    <name evidence="15" type="ORF">E1301_Tti012329</name>
</gene>
<evidence type="ECO:0000256" key="4">
    <source>
        <dbReference type="ARBA" id="ARBA00022692"/>
    </source>
</evidence>
<evidence type="ECO:0000259" key="14">
    <source>
        <dbReference type="PROSITE" id="PS50262"/>
    </source>
</evidence>
<evidence type="ECO:0000313" key="15">
    <source>
        <dbReference type="EMBL" id="KAA0720295.1"/>
    </source>
</evidence>
<protein>
    <submittedName>
        <fullName evidence="15">Olfactory receptor 52N5</fullName>
    </submittedName>
</protein>
<dbReference type="InterPro" id="IPR000725">
    <property type="entry name" value="Olfact_rcpt"/>
</dbReference>
<keyword evidence="3" id="KW-0716">Sensory transduction</keyword>
<evidence type="ECO:0000256" key="12">
    <source>
        <dbReference type="ARBA" id="ARBA00023224"/>
    </source>
</evidence>
<keyword evidence="2" id="KW-1003">Cell membrane</keyword>
<keyword evidence="8 13" id="KW-0472">Membrane</keyword>
<keyword evidence="12" id="KW-0807">Transducer</keyword>
<dbReference type="AlphaFoldDB" id="A0A5A9PF22"/>
<dbReference type="SUPFAM" id="SSF81321">
    <property type="entry name" value="Family A G protein-coupled receptor-like"/>
    <property type="match status" value="1"/>
</dbReference>
<evidence type="ECO:0000256" key="1">
    <source>
        <dbReference type="ARBA" id="ARBA00004651"/>
    </source>
</evidence>
<name>A0A5A9PF22_9TELE</name>
<evidence type="ECO:0000256" key="11">
    <source>
        <dbReference type="ARBA" id="ARBA00023180"/>
    </source>
</evidence>
<evidence type="ECO:0000256" key="9">
    <source>
        <dbReference type="ARBA" id="ARBA00023157"/>
    </source>
</evidence>
<evidence type="ECO:0000256" key="3">
    <source>
        <dbReference type="ARBA" id="ARBA00022606"/>
    </source>
</evidence>
<feature type="transmembrane region" description="Helical" evidence="13">
    <location>
        <begin position="33"/>
        <end position="56"/>
    </location>
</feature>
<accession>A0A5A9PF22</accession>
<evidence type="ECO:0000313" key="16">
    <source>
        <dbReference type="Proteomes" id="UP000324632"/>
    </source>
</evidence>
<dbReference type="PANTHER" id="PTHR26451">
    <property type="entry name" value="G_PROTEIN_RECEP_F1_2 DOMAIN-CONTAINING PROTEIN"/>
    <property type="match status" value="1"/>
</dbReference>
<feature type="transmembrane region" description="Helical" evidence="13">
    <location>
        <begin position="204"/>
        <end position="226"/>
    </location>
</feature>
<organism evidence="15 16">
    <name type="scientific">Triplophysa tibetana</name>
    <dbReference type="NCBI Taxonomy" id="1572043"/>
    <lineage>
        <taxon>Eukaryota</taxon>
        <taxon>Metazoa</taxon>
        <taxon>Chordata</taxon>
        <taxon>Craniata</taxon>
        <taxon>Vertebrata</taxon>
        <taxon>Euteleostomi</taxon>
        <taxon>Actinopterygii</taxon>
        <taxon>Neopterygii</taxon>
        <taxon>Teleostei</taxon>
        <taxon>Ostariophysi</taxon>
        <taxon>Cypriniformes</taxon>
        <taxon>Nemacheilidae</taxon>
        <taxon>Triplophysa</taxon>
    </lineage>
</organism>
<dbReference type="InterPro" id="IPR017452">
    <property type="entry name" value="GPCR_Rhodpsn_7TM"/>
</dbReference>
<feature type="domain" description="G-protein coupled receptors family 1 profile" evidence="14">
    <location>
        <begin position="47"/>
        <end position="297"/>
    </location>
</feature>
<feature type="transmembrane region" description="Helical" evidence="13">
    <location>
        <begin position="280"/>
        <end position="299"/>
    </location>
</feature>
<evidence type="ECO:0000256" key="2">
    <source>
        <dbReference type="ARBA" id="ARBA00022475"/>
    </source>
</evidence>
<evidence type="ECO:0000256" key="7">
    <source>
        <dbReference type="ARBA" id="ARBA00023040"/>
    </source>
</evidence>
<dbReference type="Gene3D" id="1.20.1070.10">
    <property type="entry name" value="Rhodopsin 7-helix transmembrane proteins"/>
    <property type="match status" value="1"/>
</dbReference>
<comment type="caution">
    <text evidence="15">The sequence shown here is derived from an EMBL/GenBank/DDBJ whole genome shotgun (WGS) entry which is preliminary data.</text>
</comment>
<dbReference type="EMBL" id="SOYY01000006">
    <property type="protein sequence ID" value="KAA0720295.1"/>
    <property type="molecule type" value="Genomic_DNA"/>
</dbReference>
<dbReference type="Proteomes" id="UP000324632">
    <property type="component" value="Chromosome 6"/>
</dbReference>
<evidence type="ECO:0000256" key="6">
    <source>
        <dbReference type="ARBA" id="ARBA00022989"/>
    </source>
</evidence>
<keyword evidence="16" id="KW-1185">Reference proteome</keyword>
<keyword evidence="9" id="KW-1015">Disulfide bond</keyword>
<comment type="subcellular location">
    <subcellularLocation>
        <location evidence="1">Cell membrane</location>
        <topology evidence="1">Multi-pass membrane protein</topology>
    </subcellularLocation>
</comment>
<dbReference type="FunFam" id="1.20.1070.10:FF:000024">
    <property type="entry name" value="Olfactory receptor"/>
    <property type="match status" value="1"/>
</dbReference>
<reference evidence="15 16" key="1">
    <citation type="journal article" date="2019" name="Mol. Ecol. Resour.">
        <title>Chromosome-level genome assembly of Triplophysa tibetana, a fish adapted to the harsh high-altitude environment of the Tibetan Plateau.</title>
        <authorList>
            <person name="Yang X."/>
            <person name="Liu H."/>
            <person name="Ma Z."/>
            <person name="Zou Y."/>
            <person name="Zou M."/>
            <person name="Mao Y."/>
            <person name="Li X."/>
            <person name="Wang H."/>
            <person name="Chen T."/>
            <person name="Wang W."/>
            <person name="Yang R."/>
        </authorList>
    </citation>
    <scope>NUCLEOTIDE SEQUENCE [LARGE SCALE GENOMIC DNA]</scope>
    <source>
        <strain evidence="15">TTIB1903HZAU</strain>
        <tissue evidence="15">Muscle</tissue>
    </source>
</reference>
<dbReference type="PROSITE" id="PS50262">
    <property type="entry name" value="G_PROTEIN_RECEP_F1_2"/>
    <property type="match status" value="1"/>
</dbReference>
<feature type="transmembrane region" description="Helical" evidence="13">
    <location>
        <begin position="149"/>
        <end position="170"/>
    </location>
</feature>
<dbReference type="GO" id="GO:0005886">
    <property type="term" value="C:plasma membrane"/>
    <property type="evidence" value="ECO:0007669"/>
    <property type="project" value="UniProtKB-SubCell"/>
</dbReference>
<evidence type="ECO:0000256" key="10">
    <source>
        <dbReference type="ARBA" id="ARBA00023170"/>
    </source>
</evidence>
<keyword evidence="6 13" id="KW-1133">Transmembrane helix</keyword>
<evidence type="ECO:0000256" key="13">
    <source>
        <dbReference type="SAM" id="Phobius"/>
    </source>
</evidence>
<evidence type="ECO:0000256" key="8">
    <source>
        <dbReference type="ARBA" id="ARBA00023136"/>
    </source>
</evidence>
<keyword evidence="10 15" id="KW-0675">Receptor</keyword>
<dbReference type="PANTHER" id="PTHR26451:SF109">
    <property type="entry name" value="ODORANT RECEPTOR-RELATED"/>
    <property type="match status" value="1"/>
</dbReference>
<dbReference type="PRINTS" id="PR00245">
    <property type="entry name" value="OLFACTORYR"/>
</dbReference>